<feature type="compositionally biased region" description="Basic residues" evidence="1">
    <location>
        <begin position="139"/>
        <end position="154"/>
    </location>
</feature>
<sequence>MPRARVLAMSVCANIALAHGATQHVRRKLEDSGFSGEWDGSWEAASNDDVAYDCDGDSCNDGGTTRSGWNDDGLELQMSENEIITAVSVGIAAFMALLCCFCYPEILVLSCNKLCCCCCPRRDPASGEGQVYIGGKQSDKRRRRSKTSRSRSSGKRASSSSKQKDVELV</sequence>
<evidence type="ECO:0000313" key="4">
    <source>
        <dbReference type="Proteomes" id="UP000266841"/>
    </source>
</evidence>
<dbReference type="eggNOG" id="ENOG502QZFV">
    <property type="taxonomic scope" value="Eukaryota"/>
</dbReference>
<protein>
    <submittedName>
        <fullName evidence="3">Uncharacterized protein</fullName>
    </submittedName>
</protein>
<dbReference type="AlphaFoldDB" id="K0TR26"/>
<evidence type="ECO:0000313" key="3">
    <source>
        <dbReference type="EMBL" id="EJK77062.1"/>
    </source>
</evidence>
<dbReference type="OMA" id="CYPEILV"/>
<comment type="caution">
    <text evidence="3">The sequence shown here is derived from an EMBL/GenBank/DDBJ whole genome shotgun (WGS) entry which is preliminary data.</text>
</comment>
<proteinExistence type="predicted"/>
<evidence type="ECO:0000256" key="2">
    <source>
        <dbReference type="SAM" id="SignalP"/>
    </source>
</evidence>
<reference evidence="3 4" key="1">
    <citation type="journal article" date="2012" name="Genome Biol.">
        <title>Genome and low-iron response of an oceanic diatom adapted to chronic iron limitation.</title>
        <authorList>
            <person name="Lommer M."/>
            <person name="Specht M."/>
            <person name="Roy A.S."/>
            <person name="Kraemer L."/>
            <person name="Andreson R."/>
            <person name="Gutowska M.A."/>
            <person name="Wolf J."/>
            <person name="Bergner S.V."/>
            <person name="Schilhabel M.B."/>
            <person name="Klostermeier U.C."/>
            <person name="Beiko R.G."/>
            <person name="Rosenstiel P."/>
            <person name="Hippler M."/>
            <person name="Laroche J."/>
        </authorList>
    </citation>
    <scope>NUCLEOTIDE SEQUENCE [LARGE SCALE GENOMIC DNA]</scope>
    <source>
        <strain evidence="3 4">CCMP1005</strain>
    </source>
</reference>
<keyword evidence="4" id="KW-1185">Reference proteome</keyword>
<feature type="region of interest" description="Disordered" evidence="1">
    <location>
        <begin position="130"/>
        <end position="169"/>
    </location>
</feature>
<feature type="signal peptide" evidence="2">
    <location>
        <begin position="1"/>
        <end position="20"/>
    </location>
</feature>
<organism evidence="3 4">
    <name type="scientific">Thalassiosira oceanica</name>
    <name type="common">Marine diatom</name>
    <dbReference type="NCBI Taxonomy" id="159749"/>
    <lineage>
        <taxon>Eukaryota</taxon>
        <taxon>Sar</taxon>
        <taxon>Stramenopiles</taxon>
        <taxon>Ochrophyta</taxon>
        <taxon>Bacillariophyta</taxon>
        <taxon>Coscinodiscophyceae</taxon>
        <taxon>Thalassiosirophycidae</taxon>
        <taxon>Thalassiosirales</taxon>
        <taxon>Thalassiosiraceae</taxon>
        <taxon>Thalassiosira</taxon>
    </lineage>
</organism>
<feature type="chain" id="PRO_5003841358" evidence="2">
    <location>
        <begin position="21"/>
        <end position="169"/>
    </location>
</feature>
<gene>
    <name evidence="3" type="ORF">THAOC_01129</name>
</gene>
<accession>K0TR26</accession>
<name>K0TR26_THAOC</name>
<evidence type="ECO:0000256" key="1">
    <source>
        <dbReference type="SAM" id="MobiDB-lite"/>
    </source>
</evidence>
<keyword evidence="2" id="KW-0732">Signal</keyword>
<dbReference type="EMBL" id="AGNL01001349">
    <property type="protein sequence ID" value="EJK77062.1"/>
    <property type="molecule type" value="Genomic_DNA"/>
</dbReference>
<dbReference type="Proteomes" id="UP000266841">
    <property type="component" value="Unassembled WGS sequence"/>
</dbReference>